<evidence type="ECO:0000313" key="2">
    <source>
        <dbReference type="EMBL" id="PTR16808.1"/>
    </source>
</evidence>
<gene>
    <name evidence="2" type="ORF">C8J28_112107</name>
</gene>
<dbReference type="RefSeq" id="WP_101341360.1">
    <property type="nucleotide sequence ID" value="NZ_CP089965.1"/>
</dbReference>
<dbReference type="OrthoDB" id="7659348at2"/>
<dbReference type="EMBL" id="QAOT01000012">
    <property type="protein sequence ID" value="PTR16808.1"/>
    <property type="molecule type" value="Genomic_DNA"/>
</dbReference>
<dbReference type="Proteomes" id="UP000244060">
    <property type="component" value="Unassembled WGS sequence"/>
</dbReference>
<accession>A0A2T5K393</accession>
<organism evidence="2 3">
    <name type="scientific">Cereibacter azotoformans</name>
    <dbReference type="NCBI Taxonomy" id="43057"/>
    <lineage>
        <taxon>Bacteria</taxon>
        <taxon>Pseudomonadati</taxon>
        <taxon>Pseudomonadota</taxon>
        <taxon>Alphaproteobacteria</taxon>
        <taxon>Rhodobacterales</taxon>
        <taxon>Paracoccaceae</taxon>
        <taxon>Cereibacter</taxon>
    </lineage>
</organism>
<name>A0A2T5K393_9RHOB</name>
<keyword evidence="3" id="KW-1185">Reference proteome</keyword>
<proteinExistence type="predicted"/>
<feature type="region of interest" description="Disordered" evidence="1">
    <location>
        <begin position="38"/>
        <end position="57"/>
    </location>
</feature>
<reference evidence="2 3" key="1">
    <citation type="submission" date="2018-04" db="EMBL/GenBank/DDBJ databases">
        <title>Genomic Encyclopedia of Type Strains, Phase III (KMG-III): the genomes of soil and plant-associated and newly described type strains.</title>
        <authorList>
            <person name="Whitman W."/>
        </authorList>
    </citation>
    <scope>NUCLEOTIDE SEQUENCE [LARGE SCALE GENOMIC DNA]</scope>
    <source>
        <strain evidence="2 3">KA25</strain>
    </source>
</reference>
<protein>
    <submittedName>
        <fullName evidence="2">Uncharacterized protein</fullName>
    </submittedName>
</protein>
<comment type="caution">
    <text evidence="2">The sequence shown here is derived from an EMBL/GenBank/DDBJ whole genome shotgun (WGS) entry which is preliminary data.</text>
</comment>
<sequence>MTHDWILDVLSDLRRYAERNALPALAAGLDETIRLARAEIGAPPPGPEQDEPPSRPN</sequence>
<evidence type="ECO:0000313" key="3">
    <source>
        <dbReference type="Proteomes" id="UP000244060"/>
    </source>
</evidence>
<dbReference type="AlphaFoldDB" id="A0A2T5K393"/>
<evidence type="ECO:0000256" key="1">
    <source>
        <dbReference type="SAM" id="MobiDB-lite"/>
    </source>
</evidence>